<dbReference type="EMBL" id="PVEM01000028">
    <property type="protein sequence ID" value="PTD01733.1"/>
    <property type="molecule type" value="Genomic_DNA"/>
</dbReference>
<keyword evidence="3" id="KW-1185">Reference proteome</keyword>
<dbReference type="OrthoDB" id="10583627at2759"/>
<evidence type="ECO:0000313" key="3">
    <source>
        <dbReference type="Proteomes" id="UP000241587"/>
    </source>
</evidence>
<sequence>MEYVEVGLIVGDDPEKHTLKGNSLWGADMLLDATPKQILQRMLSTSSYISTTSSLPVPYSHQGYRKTMDEPTLLIPICHYAPKAFVITGDIAQKPPHLTMEHDLGPGKISTNPFVLHLFRFDAEPAGSWTPMGNGQCCKIDLEWWFCISRPANRATESSAPQRQNPVQLDGVSRGQSRPRNESKGHHRQYGRKADCWLGNATGITITILNHAIASTSGLTQQFLVMHSTADSLQVPDDEEEVSDPGDTVMEIHARLALTTICLLRGLSCRMLLTYQDNVDSKEGFETEGNLVAFSLKVKTRDDNSCENKAIFYWLSDGFNNKELFPKTVELDDEEYNSVRLIWAALERARQTHFLPRAPSKGLRILEAPARFYSTIFAQNWSTLYEPDCSHEWCR</sequence>
<gene>
    <name evidence="2" type="ORF">FCULG_00010634</name>
</gene>
<evidence type="ECO:0000256" key="1">
    <source>
        <dbReference type="SAM" id="MobiDB-lite"/>
    </source>
</evidence>
<evidence type="ECO:0000313" key="2">
    <source>
        <dbReference type="EMBL" id="PTD01733.1"/>
    </source>
</evidence>
<proteinExistence type="predicted"/>
<reference evidence="2 3" key="1">
    <citation type="submission" date="2018-02" db="EMBL/GenBank/DDBJ databases">
        <title>Fusarium culmorum secondary metabolites in fungal-bacterial-plant interactions.</title>
        <authorList>
            <person name="Schmidt R."/>
        </authorList>
    </citation>
    <scope>NUCLEOTIDE SEQUENCE [LARGE SCALE GENOMIC DNA]</scope>
    <source>
        <strain evidence="2 3">PV</strain>
    </source>
</reference>
<protein>
    <submittedName>
        <fullName evidence="2">Uncharacterized protein</fullName>
    </submittedName>
</protein>
<dbReference type="Proteomes" id="UP000241587">
    <property type="component" value="Unassembled WGS sequence"/>
</dbReference>
<name>A0A2T4GDT0_FUSCU</name>
<organism evidence="2 3">
    <name type="scientific">Fusarium culmorum</name>
    <dbReference type="NCBI Taxonomy" id="5516"/>
    <lineage>
        <taxon>Eukaryota</taxon>
        <taxon>Fungi</taxon>
        <taxon>Dikarya</taxon>
        <taxon>Ascomycota</taxon>
        <taxon>Pezizomycotina</taxon>
        <taxon>Sordariomycetes</taxon>
        <taxon>Hypocreomycetidae</taxon>
        <taxon>Hypocreales</taxon>
        <taxon>Nectriaceae</taxon>
        <taxon>Fusarium</taxon>
    </lineage>
</organism>
<dbReference type="AlphaFoldDB" id="A0A2T4GDT0"/>
<feature type="region of interest" description="Disordered" evidence="1">
    <location>
        <begin position="155"/>
        <end position="189"/>
    </location>
</feature>
<comment type="caution">
    <text evidence="2">The sequence shown here is derived from an EMBL/GenBank/DDBJ whole genome shotgun (WGS) entry which is preliminary data.</text>
</comment>
<feature type="compositionally biased region" description="Polar residues" evidence="1">
    <location>
        <begin position="155"/>
        <end position="167"/>
    </location>
</feature>
<accession>A0A2T4GDT0</accession>